<dbReference type="InterPro" id="IPR045747">
    <property type="entry name" value="CRISPR-assoc_prot_Cas6_N_sf"/>
</dbReference>
<dbReference type="AlphaFoldDB" id="A0A8U0A8G5"/>
<gene>
    <name evidence="2" type="primary">cas6</name>
    <name evidence="2" type="ORF">MW046_19145</name>
</gene>
<dbReference type="RefSeq" id="WP_247995918.1">
    <property type="nucleotide sequence ID" value="NZ_CP096023.1"/>
</dbReference>
<proteinExistence type="predicted"/>
<name>A0A8U0A8G5_9EURY</name>
<dbReference type="Gene3D" id="3.30.70.1900">
    <property type="match status" value="1"/>
</dbReference>
<keyword evidence="2" id="KW-0614">Plasmid</keyword>
<geneLocation type="plasmid" evidence="2 3">
    <name>unnamed4</name>
</geneLocation>
<evidence type="ECO:0000259" key="1">
    <source>
        <dbReference type="Pfam" id="PF10040"/>
    </source>
</evidence>
<dbReference type="EMBL" id="CP096023">
    <property type="protein sequence ID" value="UPM45264.1"/>
    <property type="molecule type" value="Genomic_DNA"/>
</dbReference>
<dbReference type="InterPro" id="IPR019267">
    <property type="entry name" value="CRISPR-assoc_Cas6_C"/>
</dbReference>
<sequence length="282" mass="30801">MRQITLTLEPEGAFAVPTWNGYQVYGALLSALGDVSAGVSERLHDAPLGSLHNSGLVGPFANSERKHHQRTITDQTYTLDLGVTDPRDQDVFEALADAFVFSGDSLDLDRGSFHVRNFASMNATHEELLADAAELVEQAPPNVELELTFRTPTCIRETAEITTMFPHRASTFRSLLRRWNKTVPTEQADELELGLTRADFEENLIEKPDFRSLDSHSVLVNRGEDGRPIQRQGFSGQCTYKFKGASEAVRTAVTALALFGEFGGVGGFVARGCGAVAVEVGQ</sequence>
<protein>
    <submittedName>
        <fullName evidence="2">CRISPR system precrRNA processing endoribonuclease RAMP protein Cas6</fullName>
    </submittedName>
</protein>
<organism evidence="2 3">
    <name type="scientific">Halocatena salina</name>
    <dbReference type="NCBI Taxonomy" id="2934340"/>
    <lineage>
        <taxon>Archaea</taxon>
        <taxon>Methanobacteriati</taxon>
        <taxon>Methanobacteriota</taxon>
        <taxon>Stenosarchaea group</taxon>
        <taxon>Halobacteria</taxon>
        <taxon>Halobacteriales</taxon>
        <taxon>Natronomonadaceae</taxon>
        <taxon>Halocatena</taxon>
    </lineage>
</organism>
<dbReference type="KEGG" id="haad:MW046_19145"/>
<reference evidence="2" key="1">
    <citation type="submission" date="2022-04" db="EMBL/GenBank/DDBJ databases">
        <title>Halocatena sp. nov., isolated from a salt lake.</title>
        <authorList>
            <person name="Cui H.-L."/>
        </authorList>
    </citation>
    <scope>NUCLEOTIDE SEQUENCE</scope>
    <source>
        <strain evidence="2">AD-1</strain>
        <plasmid evidence="2">unnamed4</plasmid>
    </source>
</reference>
<dbReference type="Proteomes" id="UP000831768">
    <property type="component" value="Plasmid unnamed4"/>
</dbReference>
<accession>A0A8U0A8G5</accession>
<dbReference type="Gene3D" id="3.30.70.1890">
    <property type="match status" value="1"/>
</dbReference>
<keyword evidence="3" id="KW-1185">Reference proteome</keyword>
<feature type="domain" description="CRISPR-associated protein Cas6 C-terminal" evidence="1">
    <location>
        <begin position="147"/>
        <end position="276"/>
    </location>
</feature>
<dbReference type="GeneID" id="71930210"/>
<dbReference type="Pfam" id="PF10040">
    <property type="entry name" value="CRISPR_Cas6"/>
    <property type="match status" value="1"/>
</dbReference>
<evidence type="ECO:0000313" key="2">
    <source>
        <dbReference type="EMBL" id="UPM45264.1"/>
    </source>
</evidence>
<evidence type="ECO:0000313" key="3">
    <source>
        <dbReference type="Proteomes" id="UP000831768"/>
    </source>
</evidence>